<comment type="caution">
    <text evidence="2">The sequence shown here is derived from an EMBL/GenBank/DDBJ whole genome shotgun (WGS) entry which is preliminary data.</text>
</comment>
<name>A0ABD4YQD4_9BURK</name>
<reference evidence="2 3" key="1">
    <citation type="submission" date="2022-09" db="EMBL/GenBank/DDBJ databases">
        <title>Intensive care unit water sources are persistently colonized with multi-drug resistant bacteria and are the site of extensive horizontal gene transfer of antibiotic resistance genes.</title>
        <authorList>
            <person name="Diorio-Toth L."/>
        </authorList>
    </citation>
    <scope>NUCLEOTIDE SEQUENCE [LARGE SCALE GENOMIC DNA]</scope>
    <source>
        <strain evidence="2 3">GD03967</strain>
    </source>
</reference>
<accession>A0ABD4YQD4</accession>
<keyword evidence="1" id="KW-0732">Signal</keyword>
<dbReference type="InterPro" id="IPR011990">
    <property type="entry name" value="TPR-like_helical_dom_sf"/>
</dbReference>
<organism evidence="2 3">
    <name type="scientific">Achromobacter mucicolens</name>
    <dbReference type="NCBI Taxonomy" id="1389922"/>
    <lineage>
        <taxon>Bacteria</taxon>
        <taxon>Pseudomonadati</taxon>
        <taxon>Pseudomonadota</taxon>
        <taxon>Betaproteobacteria</taxon>
        <taxon>Burkholderiales</taxon>
        <taxon>Alcaligenaceae</taxon>
        <taxon>Achromobacter</taxon>
    </lineage>
</organism>
<evidence type="ECO:0000256" key="1">
    <source>
        <dbReference type="SAM" id="SignalP"/>
    </source>
</evidence>
<protein>
    <submittedName>
        <fullName evidence="2">Uncharacterized protein</fullName>
    </submittedName>
</protein>
<dbReference type="AlphaFoldDB" id="A0ABD4YQD4"/>
<evidence type="ECO:0000313" key="3">
    <source>
        <dbReference type="Proteomes" id="UP001158644"/>
    </source>
</evidence>
<gene>
    <name evidence="2" type="ORF">N5C72_03525</name>
</gene>
<evidence type="ECO:0000313" key="2">
    <source>
        <dbReference type="EMBL" id="MDH1177129.1"/>
    </source>
</evidence>
<sequence>MKHPQQRSGQPATFHRRLIPARAGWRMGAAASCLAAAAWLTGPAAHAAGQDAAQAVSDTPAAPGADTLRTMRSLTLTLWDGKRAAPAPHTPYRAFVTGKDDAILDTPSGDGILHGITDGEGRTAPIRTTLPHAEDDFTLIRRIGDGPWGHFFQLHSSGSPEPLPGWPYIMTMRQRWGEAWVDLGYTNRQGATAYFSHDVPAGAISLHIDAQVTRDGPCFAELDAVNRAFARNDAEGARALIDGMRCTRSADQKLDLARLLLAAGQPGLARHWLLQARQRPFPDMFKPVDPGERRKRLEVARLLGMPDLVLQESNVLQDLAAGKRGARAAGAVDLANNTAYYLADFPDYLPQAEEQARRSLDRVGPRPYNQGTLGWILALRGQTADGLRLMHTAYRDLPRDEEMVADYGLALWRSGQRDQATRLWDEAQRECVWGVRMHAALREAGYPHPYFLPADSDAVNDYRARCAKPRIKAKTAGL</sequence>
<feature type="signal peptide" evidence="1">
    <location>
        <begin position="1"/>
        <end position="47"/>
    </location>
</feature>
<dbReference type="Proteomes" id="UP001158644">
    <property type="component" value="Unassembled WGS sequence"/>
</dbReference>
<dbReference type="EMBL" id="JAOBZK010000003">
    <property type="protein sequence ID" value="MDH1177129.1"/>
    <property type="molecule type" value="Genomic_DNA"/>
</dbReference>
<proteinExistence type="predicted"/>
<feature type="chain" id="PRO_5044769163" evidence="1">
    <location>
        <begin position="48"/>
        <end position="478"/>
    </location>
</feature>
<dbReference type="RefSeq" id="WP_279989326.1">
    <property type="nucleotide sequence ID" value="NZ_JAOBZK010000003.1"/>
</dbReference>
<dbReference type="Gene3D" id="1.25.40.10">
    <property type="entry name" value="Tetratricopeptide repeat domain"/>
    <property type="match status" value="1"/>
</dbReference>